<evidence type="ECO:0000259" key="8">
    <source>
        <dbReference type="Pfam" id="PF07687"/>
    </source>
</evidence>
<dbReference type="Pfam" id="PF07687">
    <property type="entry name" value="M20_dimer"/>
    <property type="match status" value="1"/>
</dbReference>
<comment type="similarity">
    <text evidence="3">Belongs to the peptidase M20A family.</text>
</comment>
<keyword evidence="6" id="KW-0862">Zinc</keyword>
<keyword evidence="5 9" id="KW-0378">Hydrolase</keyword>
<dbReference type="SUPFAM" id="SSF53187">
    <property type="entry name" value="Zn-dependent exopeptidases"/>
    <property type="match status" value="1"/>
</dbReference>
<sequence>MDRTAILHAVDALFDRELEFLTELVRHASTRGAEQSAQDFVESELSGLGYEVDRWQIDVKEIANMPGFSPVIGSYENAVNVVGSLRSRTSSGRSLILNGHVDVVPTGPLDMWERAPFDPHIDDDWMYGRGAGDMKAGLASNLFAIEALKHLGLRPAADVFFQSVVEEECTGNGALACLQRGYRADAVLIPEPFAEKLVSSQVGVIWFQVRLQGLPTHVAYAGSGANAIEAAIPLFEALHLLERRMNAPKCRHHDYAGHSHALNLNIGKIEGGDWASSVPAWCVFDVRMGVFPGQNLDEVRHMIEETIFDAARNHPFLARNCPEVVYNGFAAEGYSFKDDQSAAARAALAALDRAHSLVVGKPLQHEAITATTDARFFGLYADTPALVYGPRAEAIHGFNERVDLESVRRITQSTALFIADWCGLEEA</sequence>
<dbReference type="NCBIfam" id="TIGR01910">
    <property type="entry name" value="DapE-ArgE"/>
    <property type="match status" value="1"/>
</dbReference>
<proteinExistence type="inferred from homology"/>
<dbReference type="Proteomes" id="UP000220353">
    <property type="component" value="Unassembled WGS sequence"/>
</dbReference>
<keyword evidence="7" id="KW-0170">Cobalt</keyword>
<evidence type="ECO:0000256" key="1">
    <source>
        <dbReference type="ARBA" id="ARBA00001941"/>
    </source>
</evidence>
<dbReference type="RefSeq" id="WP_097588191.1">
    <property type="nucleotide sequence ID" value="NZ_NWTC01000070.1"/>
</dbReference>
<evidence type="ECO:0000256" key="3">
    <source>
        <dbReference type="ARBA" id="ARBA00006247"/>
    </source>
</evidence>
<dbReference type="SUPFAM" id="SSF55031">
    <property type="entry name" value="Bacterial exopeptidase dimerisation domain"/>
    <property type="match status" value="1"/>
</dbReference>
<evidence type="ECO:0000313" key="10">
    <source>
        <dbReference type="Proteomes" id="UP000220353"/>
    </source>
</evidence>
<dbReference type="NCBIfam" id="NF005306">
    <property type="entry name" value="PRK06837.1"/>
    <property type="match status" value="1"/>
</dbReference>
<organism evidence="9 10">
    <name type="scientific">Rhizobium fredii</name>
    <name type="common">Sinorhizobium fredii</name>
    <dbReference type="NCBI Taxonomy" id="380"/>
    <lineage>
        <taxon>Bacteria</taxon>
        <taxon>Pseudomonadati</taxon>
        <taxon>Pseudomonadota</taxon>
        <taxon>Alphaproteobacteria</taxon>
        <taxon>Hyphomicrobiales</taxon>
        <taxon>Rhizobiaceae</taxon>
        <taxon>Sinorhizobium/Ensifer group</taxon>
        <taxon>Sinorhizobium</taxon>
    </lineage>
</organism>
<dbReference type="InterPro" id="IPR011650">
    <property type="entry name" value="Peptidase_M20_dimer"/>
</dbReference>
<dbReference type="EMBL" id="NWTC01000070">
    <property type="protein sequence ID" value="PDT43739.1"/>
    <property type="molecule type" value="Genomic_DNA"/>
</dbReference>
<reference evidence="9 10" key="1">
    <citation type="submission" date="2017-09" db="EMBL/GenBank/DDBJ databases">
        <title>Comparative genomics of rhizobia isolated from Phaseolus vulgaris in China.</title>
        <authorList>
            <person name="Tong W."/>
        </authorList>
    </citation>
    <scope>NUCLEOTIDE SEQUENCE [LARGE SCALE GENOMIC DNA]</scope>
    <source>
        <strain evidence="9 10">PCH1</strain>
    </source>
</reference>
<evidence type="ECO:0000313" key="9">
    <source>
        <dbReference type="EMBL" id="PDT43739.1"/>
    </source>
</evidence>
<protein>
    <submittedName>
        <fullName evidence="9">Acetylornithine deacetylase</fullName>
        <ecNumber evidence="9">3.5.1.16</ecNumber>
    </submittedName>
</protein>
<accession>A0A2A6LNN9</accession>
<evidence type="ECO:0000256" key="2">
    <source>
        <dbReference type="ARBA" id="ARBA00001947"/>
    </source>
</evidence>
<comment type="cofactor">
    <cofactor evidence="1">
        <name>Co(2+)</name>
        <dbReference type="ChEBI" id="CHEBI:48828"/>
    </cofactor>
</comment>
<dbReference type="Gene3D" id="3.30.70.360">
    <property type="match status" value="1"/>
</dbReference>
<dbReference type="CDD" id="cd03895">
    <property type="entry name" value="M20_ArgE_DapE-like"/>
    <property type="match status" value="1"/>
</dbReference>
<evidence type="ECO:0000256" key="6">
    <source>
        <dbReference type="ARBA" id="ARBA00022833"/>
    </source>
</evidence>
<dbReference type="InterPro" id="IPR010182">
    <property type="entry name" value="ArgE/DapE"/>
</dbReference>
<dbReference type="InterPro" id="IPR033687">
    <property type="entry name" value="YodQ-like"/>
</dbReference>
<evidence type="ECO:0000256" key="4">
    <source>
        <dbReference type="ARBA" id="ARBA00022723"/>
    </source>
</evidence>
<dbReference type="Gene3D" id="3.40.630.10">
    <property type="entry name" value="Zn peptidases"/>
    <property type="match status" value="1"/>
</dbReference>
<dbReference type="GO" id="GO:0008777">
    <property type="term" value="F:acetylornithine deacetylase activity"/>
    <property type="evidence" value="ECO:0007669"/>
    <property type="project" value="UniProtKB-EC"/>
</dbReference>
<evidence type="ECO:0000256" key="7">
    <source>
        <dbReference type="ARBA" id="ARBA00023285"/>
    </source>
</evidence>
<feature type="domain" description="Peptidase M20 dimerisation" evidence="8">
    <location>
        <begin position="201"/>
        <end position="311"/>
    </location>
</feature>
<gene>
    <name evidence="9" type="ORF">CO661_33410</name>
</gene>
<comment type="cofactor">
    <cofactor evidence="2">
        <name>Zn(2+)</name>
        <dbReference type="ChEBI" id="CHEBI:29105"/>
    </cofactor>
</comment>
<dbReference type="GO" id="GO:0046872">
    <property type="term" value="F:metal ion binding"/>
    <property type="evidence" value="ECO:0007669"/>
    <property type="project" value="UniProtKB-KW"/>
</dbReference>
<dbReference type="EC" id="3.5.1.16" evidence="9"/>
<keyword evidence="4" id="KW-0479">Metal-binding</keyword>
<dbReference type="InterPro" id="IPR036264">
    <property type="entry name" value="Bact_exopeptidase_dim_dom"/>
</dbReference>
<dbReference type="AlphaFoldDB" id="A0A2A6LNN9"/>
<evidence type="ECO:0000256" key="5">
    <source>
        <dbReference type="ARBA" id="ARBA00022801"/>
    </source>
</evidence>
<dbReference type="InterPro" id="IPR002933">
    <property type="entry name" value="Peptidase_M20"/>
</dbReference>
<comment type="caution">
    <text evidence="9">The sequence shown here is derived from an EMBL/GenBank/DDBJ whole genome shotgun (WGS) entry which is preliminary data.</text>
</comment>
<dbReference type="Pfam" id="PF01546">
    <property type="entry name" value="Peptidase_M20"/>
    <property type="match status" value="1"/>
</dbReference>
<name>A0A2A6LNN9_RHIFR</name>
<dbReference type="PANTHER" id="PTHR43808">
    <property type="entry name" value="ACETYLORNITHINE DEACETYLASE"/>
    <property type="match status" value="1"/>
</dbReference>
<dbReference type="InterPro" id="IPR050072">
    <property type="entry name" value="Peptidase_M20A"/>
</dbReference>
<dbReference type="PANTHER" id="PTHR43808:SF25">
    <property type="entry name" value="PEPTIDASE M20 DIMERISATION DOMAIN-CONTAINING PROTEIN"/>
    <property type="match status" value="1"/>
</dbReference>